<keyword evidence="4 7" id="KW-0812">Transmembrane</keyword>
<feature type="domain" description="ABC transmembrane type-1" evidence="8">
    <location>
        <begin position="72"/>
        <end position="258"/>
    </location>
</feature>
<evidence type="ECO:0000256" key="7">
    <source>
        <dbReference type="RuleBase" id="RU363032"/>
    </source>
</evidence>
<dbReference type="Proteomes" id="UP000280346">
    <property type="component" value="Unassembled WGS sequence"/>
</dbReference>
<dbReference type="SUPFAM" id="SSF161098">
    <property type="entry name" value="MetI-like"/>
    <property type="match status" value="1"/>
</dbReference>
<dbReference type="RefSeq" id="WP_126997867.1">
    <property type="nucleotide sequence ID" value="NZ_CP173192.1"/>
</dbReference>
<comment type="caution">
    <text evidence="9">The sequence shown here is derived from an EMBL/GenBank/DDBJ whole genome shotgun (WGS) entry which is preliminary data.</text>
</comment>
<dbReference type="InterPro" id="IPR035906">
    <property type="entry name" value="MetI-like_sf"/>
</dbReference>
<evidence type="ECO:0000256" key="3">
    <source>
        <dbReference type="ARBA" id="ARBA00022475"/>
    </source>
</evidence>
<dbReference type="GO" id="GO:0005886">
    <property type="term" value="C:plasma membrane"/>
    <property type="evidence" value="ECO:0007669"/>
    <property type="project" value="UniProtKB-SubCell"/>
</dbReference>
<dbReference type="GO" id="GO:0055085">
    <property type="term" value="P:transmembrane transport"/>
    <property type="evidence" value="ECO:0007669"/>
    <property type="project" value="InterPro"/>
</dbReference>
<dbReference type="PANTHER" id="PTHR30151:SF38">
    <property type="entry name" value="ALIPHATIC SULFONATES TRANSPORT PERMEASE PROTEIN SSUC-RELATED"/>
    <property type="match status" value="1"/>
</dbReference>
<organism evidence="9 10">
    <name type="scientific">Azospirillum doebereinerae</name>
    <dbReference type="NCBI Taxonomy" id="92933"/>
    <lineage>
        <taxon>Bacteria</taxon>
        <taxon>Pseudomonadati</taxon>
        <taxon>Pseudomonadota</taxon>
        <taxon>Alphaproteobacteria</taxon>
        <taxon>Rhodospirillales</taxon>
        <taxon>Azospirillaceae</taxon>
        <taxon>Azospirillum</taxon>
    </lineage>
</organism>
<name>A0A433JAA1_9PROT</name>
<evidence type="ECO:0000256" key="6">
    <source>
        <dbReference type="ARBA" id="ARBA00023136"/>
    </source>
</evidence>
<evidence type="ECO:0000313" key="10">
    <source>
        <dbReference type="Proteomes" id="UP000280346"/>
    </source>
</evidence>
<dbReference type="PANTHER" id="PTHR30151">
    <property type="entry name" value="ALKANE SULFONATE ABC TRANSPORTER-RELATED, MEMBRANE SUBUNIT"/>
    <property type="match status" value="1"/>
</dbReference>
<evidence type="ECO:0000256" key="4">
    <source>
        <dbReference type="ARBA" id="ARBA00022692"/>
    </source>
</evidence>
<feature type="transmembrane region" description="Helical" evidence="7">
    <location>
        <begin position="83"/>
        <end position="102"/>
    </location>
</feature>
<evidence type="ECO:0000256" key="5">
    <source>
        <dbReference type="ARBA" id="ARBA00022989"/>
    </source>
</evidence>
<accession>A0A433JAA1</accession>
<comment type="subcellular location">
    <subcellularLocation>
        <location evidence="1 7">Cell membrane</location>
        <topology evidence="1 7">Multi-pass membrane protein</topology>
    </subcellularLocation>
</comment>
<keyword evidence="6 7" id="KW-0472">Membrane</keyword>
<evidence type="ECO:0000259" key="8">
    <source>
        <dbReference type="PROSITE" id="PS50928"/>
    </source>
</evidence>
<dbReference type="EMBL" id="RZIJ01000007">
    <property type="protein sequence ID" value="RUQ72171.1"/>
    <property type="molecule type" value="Genomic_DNA"/>
</dbReference>
<dbReference type="OrthoDB" id="9799271at2"/>
<protein>
    <submittedName>
        <fullName evidence="9">ABC transporter permease subunit</fullName>
    </submittedName>
</protein>
<proteinExistence type="inferred from homology"/>
<dbReference type="Pfam" id="PF00528">
    <property type="entry name" value="BPD_transp_1"/>
    <property type="match status" value="1"/>
</dbReference>
<evidence type="ECO:0000256" key="1">
    <source>
        <dbReference type="ARBA" id="ARBA00004651"/>
    </source>
</evidence>
<keyword evidence="10" id="KW-1185">Reference proteome</keyword>
<evidence type="ECO:0000313" key="9">
    <source>
        <dbReference type="EMBL" id="RUQ72171.1"/>
    </source>
</evidence>
<keyword evidence="5 7" id="KW-1133">Transmembrane helix</keyword>
<keyword evidence="3" id="KW-1003">Cell membrane</keyword>
<feature type="transmembrane region" description="Helical" evidence="7">
    <location>
        <begin position="137"/>
        <end position="158"/>
    </location>
</feature>
<sequence length="274" mass="28442">MTTVIVRVVLDRLGRVGQFLWSGWAGLAGLALFAALWQAGHERYGDFILPAPLATLSAGLTIAADPAAWALAGQTTLRAVEGFALAGTVGALGGLAAGYSAATMRLARPILTLLLGVPPIAWIVLAMIWFGSTDGTIITTVLVAATPVVFVGVAEGAVTRDRGLDDMARAFGAGPLARLTTLGLRHVAAFLFPALTVALGSAFKVAVMAELLANTGGIGGALATARANLDVAEALAWVLIAVAGLILVEYTLVHPIRSEFERWRNAARPWGVKR</sequence>
<comment type="similarity">
    <text evidence="7">Belongs to the binding-protein-dependent transport system permease family.</text>
</comment>
<keyword evidence="2 7" id="KW-0813">Transport</keyword>
<feature type="transmembrane region" description="Helical" evidence="7">
    <location>
        <begin position="19"/>
        <end position="37"/>
    </location>
</feature>
<dbReference type="InterPro" id="IPR000515">
    <property type="entry name" value="MetI-like"/>
</dbReference>
<dbReference type="CDD" id="cd06261">
    <property type="entry name" value="TM_PBP2"/>
    <property type="match status" value="1"/>
</dbReference>
<feature type="transmembrane region" description="Helical" evidence="7">
    <location>
        <begin position="109"/>
        <end position="131"/>
    </location>
</feature>
<dbReference type="PROSITE" id="PS50928">
    <property type="entry name" value="ABC_TM1"/>
    <property type="match status" value="1"/>
</dbReference>
<dbReference type="AlphaFoldDB" id="A0A433JAA1"/>
<dbReference type="Gene3D" id="1.10.3720.10">
    <property type="entry name" value="MetI-like"/>
    <property type="match status" value="1"/>
</dbReference>
<feature type="transmembrane region" description="Helical" evidence="7">
    <location>
        <begin position="234"/>
        <end position="253"/>
    </location>
</feature>
<reference evidence="9 10" key="1">
    <citation type="submission" date="2018-12" db="EMBL/GenBank/DDBJ databases">
        <authorList>
            <person name="Yang Y."/>
        </authorList>
    </citation>
    <scope>NUCLEOTIDE SEQUENCE [LARGE SCALE GENOMIC DNA]</scope>
    <source>
        <strain evidence="9 10">GSF71</strain>
    </source>
</reference>
<gene>
    <name evidence="9" type="ORF">EJ913_11485</name>
</gene>
<feature type="transmembrane region" description="Helical" evidence="7">
    <location>
        <begin position="179"/>
        <end position="203"/>
    </location>
</feature>
<evidence type="ECO:0000256" key="2">
    <source>
        <dbReference type="ARBA" id="ARBA00022448"/>
    </source>
</evidence>